<gene>
    <name evidence="1" type="ORF">S01H1_10251</name>
</gene>
<dbReference type="AlphaFoldDB" id="X0RN58"/>
<evidence type="ECO:0000313" key="1">
    <source>
        <dbReference type="EMBL" id="GAF70233.1"/>
    </source>
</evidence>
<protein>
    <submittedName>
        <fullName evidence="1">Uncharacterized protein</fullName>
    </submittedName>
</protein>
<accession>X0RN58</accession>
<feature type="non-terminal residue" evidence="1">
    <location>
        <position position="1"/>
    </location>
</feature>
<comment type="caution">
    <text evidence="1">The sequence shown here is derived from an EMBL/GenBank/DDBJ whole genome shotgun (WGS) entry which is preliminary data.</text>
</comment>
<sequence length="164" mass="19184">QKNDVEILSSLTVFEESEDTIDRVVEDSIEKKHKVSAGYLDFLSLIKNKARKRLNDFLELVNKPSIDVKERDQIKEKKVRILHTKLLAERKIPIDRRWSEGDMTILADATYLLQEKKYDHFYFSTMETCLVVGKKDGKTVHIQNDIFSSLGFNTYHPNEIIRLI</sequence>
<reference evidence="1" key="1">
    <citation type="journal article" date="2014" name="Front. Microbiol.">
        <title>High frequency of phylogenetically diverse reductive dehalogenase-homologous genes in deep subseafloor sedimentary metagenomes.</title>
        <authorList>
            <person name="Kawai M."/>
            <person name="Futagami T."/>
            <person name="Toyoda A."/>
            <person name="Takaki Y."/>
            <person name="Nishi S."/>
            <person name="Hori S."/>
            <person name="Arai W."/>
            <person name="Tsubouchi T."/>
            <person name="Morono Y."/>
            <person name="Uchiyama I."/>
            <person name="Ito T."/>
            <person name="Fujiyama A."/>
            <person name="Inagaki F."/>
            <person name="Takami H."/>
        </authorList>
    </citation>
    <scope>NUCLEOTIDE SEQUENCE</scope>
    <source>
        <strain evidence="1">Expedition CK06-06</strain>
    </source>
</reference>
<dbReference type="EMBL" id="BARS01005236">
    <property type="protein sequence ID" value="GAF70233.1"/>
    <property type="molecule type" value="Genomic_DNA"/>
</dbReference>
<proteinExistence type="predicted"/>
<organism evidence="1">
    <name type="scientific">marine sediment metagenome</name>
    <dbReference type="NCBI Taxonomy" id="412755"/>
    <lineage>
        <taxon>unclassified sequences</taxon>
        <taxon>metagenomes</taxon>
        <taxon>ecological metagenomes</taxon>
    </lineage>
</organism>
<name>X0RN58_9ZZZZ</name>